<evidence type="ECO:0000313" key="1">
    <source>
        <dbReference type="EMBL" id="MFC1420790.1"/>
    </source>
</evidence>
<gene>
    <name evidence="1" type="ORF">ACEZDE_29710</name>
</gene>
<comment type="caution">
    <text evidence="1">The sequence shown here is derived from an EMBL/GenBank/DDBJ whole genome shotgun (WGS) entry which is preliminary data.</text>
</comment>
<dbReference type="RefSeq" id="WP_380542726.1">
    <property type="nucleotide sequence ID" value="NZ_JBHFAB010000030.1"/>
</dbReference>
<evidence type="ECO:0000313" key="2">
    <source>
        <dbReference type="Proteomes" id="UP001592531"/>
    </source>
</evidence>
<dbReference type="EMBL" id="JBHFAB010000030">
    <property type="protein sequence ID" value="MFC1420790.1"/>
    <property type="molecule type" value="Genomic_DNA"/>
</dbReference>
<dbReference type="Proteomes" id="UP001592531">
    <property type="component" value="Unassembled WGS sequence"/>
</dbReference>
<keyword evidence="2" id="KW-1185">Reference proteome</keyword>
<proteinExistence type="predicted"/>
<accession>A0ABV6W476</accession>
<organism evidence="1 2">
    <name type="scientific">Streptacidiphilus cavernicola</name>
    <dbReference type="NCBI Taxonomy" id="3342716"/>
    <lineage>
        <taxon>Bacteria</taxon>
        <taxon>Bacillati</taxon>
        <taxon>Actinomycetota</taxon>
        <taxon>Actinomycetes</taxon>
        <taxon>Kitasatosporales</taxon>
        <taxon>Streptomycetaceae</taxon>
        <taxon>Streptacidiphilus</taxon>
    </lineage>
</organism>
<protein>
    <submittedName>
        <fullName evidence="1">Uncharacterized protein</fullName>
    </submittedName>
</protein>
<name>A0ABV6W476_9ACTN</name>
<reference evidence="1 2" key="1">
    <citation type="submission" date="2024-09" db="EMBL/GenBank/DDBJ databases">
        <authorList>
            <person name="Lee S.D."/>
        </authorList>
    </citation>
    <scope>NUCLEOTIDE SEQUENCE [LARGE SCALE GENOMIC DNA]</scope>
    <source>
        <strain evidence="1 2">N8-3</strain>
    </source>
</reference>
<sequence>MLATTRTARQTLRRRAATTRLRASLNRGRAIATHVIAAGVETDAVAGITNGLRSVAKRLHVEPVKVTRTHRTVQGHGRMRRVGHYTTAQLVRLAAAYRPRKAELITALTVLTGFLAAA</sequence>